<gene>
    <name evidence="1" type="ORF">B9Z19DRAFT_891582</name>
</gene>
<name>A0A2T6ZJS9_TUBBO</name>
<comment type="caution">
    <text evidence="1">The sequence shown here is derived from an EMBL/GenBank/DDBJ whole genome shotgun (WGS) entry which is preliminary data.</text>
</comment>
<dbReference type="AlphaFoldDB" id="A0A2T6ZJS9"/>
<feature type="non-terminal residue" evidence="1">
    <location>
        <position position="178"/>
    </location>
</feature>
<dbReference type="InterPro" id="IPR036423">
    <property type="entry name" value="SOD-like_Cu/Zn_dom_sf"/>
</dbReference>
<dbReference type="Proteomes" id="UP000244722">
    <property type="component" value="Unassembled WGS sequence"/>
</dbReference>
<keyword evidence="2" id="KW-1185">Reference proteome</keyword>
<dbReference type="Gene3D" id="2.60.40.200">
    <property type="entry name" value="Superoxide dismutase, copper/zinc binding domain"/>
    <property type="match status" value="1"/>
</dbReference>
<dbReference type="SUPFAM" id="SSF49329">
    <property type="entry name" value="Cu,Zn superoxide dismutase-like"/>
    <property type="match status" value="1"/>
</dbReference>
<evidence type="ECO:0000313" key="1">
    <source>
        <dbReference type="EMBL" id="PUU75747.1"/>
    </source>
</evidence>
<evidence type="ECO:0000313" key="2">
    <source>
        <dbReference type="Proteomes" id="UP000244722"/>
    </source>
</evidence>
<organism evidence="1 2">
    <name type="scientific">Tuber borchii</name>
    <name type="common">White truffle</name>
    <dbReference type="NCBI Taxonomy" id="42251"/>
    <lineage>
        <taxon>Eukaryota</taxon>
        <taxon>Fungi</taxon>
        <taxon>Dikarya</taxon>
        <taxon>Ascomycota</taxon>
        <taxon>Pezizomycotina</taxon>
        <taxon>Pezizomycetes</taxon>
        <taxon>Pezizales</taxon>
        <taxon>Tuberaceae</taxon>
        <taxon>Tuber</taxon>
    </lineage>
</organism>
<dbReference type="EMBL" id="NESQ01000215">
    <property type="protein sequence ID" value="PUU75747.1"/>
    <property type="molecule type" value="Genomic_DNA"/>
</dbReference>
<dbReference type="GO" id="GO:0046872">
    <property type="term" value="F:metal ion binding"/>
    <property type="evidence" value="ECO:0007669"/>
    <property type="project" value="InterPro"/>
</dbReference>
<protein>
    <recommendedName>
        <fullName evidence="3">Superoxide dismutase</fullName>
    </recommendedName>
</protein>
<proteinExistence type="predicted"/>
<reference evidence="1 2" key="1">
    <citation type="submission" date="2017-04" db="EMBL/GenBank/DDBJ databases">
        <title>Draft genome sequence of Tuber borchii Vittad., a whitish edible truffle.</title>
        <authorList>
            <consortium name="DOE Joint Genome Institute"/>
            <person name="Murat C."/>
            <person name="Kuo A."/>
            <person name="Barry K.W."/>
            <person name="Clum A."/>
            <person name="Dockter R.B."/>
            <person name="Fauchery L."/>
            <person name="Iotti M."/>
            <person name="Kohler A."/>
            <person name="Labutti K."/>
            <person name="Lindquist E.A."/>
            <person name="Lipzen A."/>
            <person name="Ohm R.A."/>
            <person name="Wang M."/>
            <person name="Grigoriev I.V."/>
            <person name="Zambonelli A."/>
            <person name="Martin F.M."/>
        </authorList>
    </citation>
    <scope>NUCLEOTIDE SEQUENCE [LARGE SCALE GENOMIC DNA]</scope>
    <source>
        <strain evidence="1 2">Tbo3840</strain>
    </source>
</reference>
<accession>A0A2T6ZJS9</accession>
<feature type="non-terminal residue" evidence="1">
    <location>
        <position position="1"/>
    </location>
</feature>
<evidence type="ECO:0008006" key="3">
    <source>
        <dbReference type="Google" id="ProtNLM"/>
    </source>
</evidence>
<dbReference type="GO" id="GO:0006801">
    <property type="term" value="P:superoxide metabolic process"/>
    <property type="evidence" value="ECO:0007669"/>
    <property type="project" value="InterPro"/>
</dbReference>
<sequence length="178" mass="18980">LLLAATATSISVKTGNLGDAKVHTDNPTGKQFIASFHGTGAHGNLQFNLTSFNNKTGAFVKLDLTAYRGDEGPFKLSLYEAPVSGNGKCDGAKNVLDPFQRGDKPECDKKSPQTCQVGDLTGKHGEIPKFQGVISVKQSFQDLYLSFKKEDKSFIGNGSVIVKNAKGDKIACGNILEV</sequence>
<dbReference type="OrthoDB" id="159229at2759"/>
<dbReference type="STRING" id="42251.A0A2T6ZJS9"/>